<keyword evidence="8" id="KW-0614">Plasmid</keyword>
<feature type="transmembrane region" description="Helical" evidence="6">
    <location>
        <begin position="56"/>
        <end position="76"/>
    </location>
</feature>
<feature type="compositionally biased region" description="Basic and acidic residues" evidence="5">
    <location>
        <begin position="392"/>
        <end position="402"/>
    </location>
</feature>
<evidence type="ECO:0000256" key="1">
    <source>
        <dbReference type="ARBA" id="ARBA00004141"/>
    </source>
</evidence>
<dbReference type="InterPro" id="IPR014150">
    <property type="entry name" value="Conjugal_tfr_TrbL"/>
</dbReference>
<dbReference type="InterPro" id="IPR007688">
    <property type="entry name" value="Conjugal_tfr_TrbL/VirB6"/>
</dbReference>
<proteinExistence type="predicted"/>
<protein>
    <submittedName>
        <fullName evidence="8">TrbL protein of DNA transfer system</fullName>
    </submittedName>
</protein>
<accession>G4T4J3</accession>
<dbReference type="EMBL" id="FO082061">
    <property type="protein sequence ID" value="CCE25749.1"/>
    <property type="molecule type" value="Genomic_DNA"/>
</dbReference>
<feature type="transmembrane region" description="Helical" evidence="6">
    <location>
        <begin position="163"/>
        <end position="187"/>
    </location>
</feature>
<gene>
    <name evidence="8" type="primary">trbL</name>
    <name evidence="8" type="ordered locus">MEALZ_p0039</name>
</gene>
<keyword evidence="3 6" id="KW-1133">Transmembrane helix</keyword>
<evidence type="ECO:0000256" key="2">
    <source>
        <dbReference type="ARBA" id="ARBA00022692"/>
    </source>
</evidence>
<dbReference type="RefSeq" id="WP_014133105.1">
    <property type="nucleotide sequence ID" value="NC_016108.1"/>
</dbReference>
<dbReference type="Proteomes" id="UP000008315">
    <property type="component" value="Plasmid MEALZ_p"/>
</dbReference>
<feature type="transmembrane region" description="Helical" evidence="6">
    <location>
        <begin position="194"/>
        <end position="212"/>
    </location>
</feature>
<evidence type="ECO:0000256" key="4">
    <source>
        <dbReference type="ARBA" id="ARBA00023136"/>
    </source>
</evidence>
<sequence>MNKSHWHMLITLGVLLLTSEPALAELSNEGIMNDVLKRFDNAASNWANTLTNAASWLFWTLVLISMVWTFGMMLLRKADIGEFFAEFVRFTIFTGFFWWLLTNAVSNQNIAGTIIDSLQQLGAQAGSLGTTRLDPGAVVDVGFELFDRVIRAVDDLGWRDFDLALAMMILGGVTLTILALIAVNMLVLLATSWIVLYAGVFFLGFGGARWTSDMALNYYRTIFGVSAQLLSMILIVAIGKQFINDFSQQISPETTIQELAVMMVASIILLVLTNKVPAIIAGIITGSSIGNTGIGQLGAGAALGAAGMATAATATAGAMIAAGTANAAGGAQAVMAAFSKASENVSSGSDVLTNMWGGGGGGGVSSDSSNTGGTPFAQAAGFSNSSDSMWGRGEDGDTKRQTESGTDQAKSDGKQNSGATEPTGTAKTGQGGNRQSTGTQNGGFMTAAAKSGKIAVDAGVNLAKGIADVAMAKAGERIADTTPGKIADAIKGNGNSSETNIEFAGNSLSGESDTHSEIAAFVNRGNNGTST</sequence>
<feature type="signal peptide" evidence="7">
    <location>
        <begin position="1"/>
        <end position="24"/>
    </location>
</feature>
<evidence type="ECO:0000256" key="6">
    <source>
        <dbReference type="SAM" id="Phobius"/>
    </source>
</evidence>
<geneLocation type="plasmid" evidence="8 9">
    <name>MEALZ_p</name>
</geneLocation>
<feature type="compositionally biased region" description="Polar residues" evidence="5">
    <location>
        <begin position="403"/>
        <end position="443"/>
    </location>
</feature>
<feature type="transmembrane region" description="Helical" evidence="6">
    <location>
        <begin position="259"/>
        <end position="284"/>
    </location>
</feature>
<evidence type="ECO:0000313" key="8">
    <source>
        <dbReference type="EMBL" id="CCE25749.1"/>
    </source>
</evidence>
<dbReference type="KEGG" id="mah:MEALZ_p0039"/>
<keyword evidence="7" id="KW-0732">Signal</keyword>
<keyword evidence="4 6" id="KW-0472">Membrane</keyword>
<evidence type="ECO:0000256" key="7">
    <source>
        <dbReference type="SAM" id="SignalP"/>
    </source>
</evidence>
<dbReference type="HOGENOM" id="CLU_030486_0_1_6"/>
<dbReference type="GO" id="GO:0030255">
    <property type="term" value="P:protein secretion by the type IV secretion system"/>
    <property type="evidence" value="ECO:0007669"/>
    <property type="project" value="InterPro"/>
</dbReference>
<feature type="transmembrane region" description="Helical" evidence="6">
    <location>
        <begin position="218"/>
        <end position="238"/>
    </location>
</feature>
<feature type="chain" id="PRO_5003468444" evidence="7">
    <location>
        <begin position="25"/>
        <end position="531"/>
    </location>
</feature>
<reference evidence="8 9" key="1">
    <citation type="journal article" date="2012" name="J. Bacteriol.">
        <title>Genome sequence of the haloalkaliphilic methanotrophic bacterium Methylomicrobium alcaliphilum 20Z.</title>
        <authorList>
            <person name="Vuilleumier S."/>
            <person name="Khmelenina V.N."/>
            <person name="Bringel F."/>
            <person name="Reshetnikov A.S."/>
            <person name="Lajus A."/>
            <person name="Mangenot S."/>
            <person name="Rouy Z."/>
            <person name="Op den Camp H.J."/>
            <person name="Jetten M.S."/>
            <person name="Dispirito A.A."/>
            <person name="Dunfield P."/>
            <person name="Klotz M.G."/>
            <person name="Semrau J.D."/>
            <person name="Stein L.Y."/>
            <person name="Barbe V."/>
            <person name="Medigue C."/>
            <person name="Trotsenko Y.A."/>
            <person name="Kalyuzhnaya M.G."/>
        </authorList>
    </citation>
    <scope>NUCLEOTIDE SEQUENCE [LARGE SCALE GENOMIC DNA]</scope>
    <source>
        <strain evidence="9">DSM 19304 / NCIMB 14124 / VKM B-2133 / 20Z</strain>
    </source>
</reference>
<organism evidence="8 9">
    <name type="scientific">Methylotuvimicrobium alcaliphilum (strain DSM 19304 / NCIMB 14124 / VKM B-2133 / 20Z)</name>
    <name type="common">Methylomicrobium alcaliphilum</name>
    <dbReference type="NCBI Taxonomy" id="1091494"/>
    <lineage>
        <taxon>Bacteria</taxon>
        <taxon>Pseudomonadati</taxon>
        <taxon>Pseudomonadota</taxon>
        <taxon>Gammaproteobacteria</taxon>
        <taxon>Methylococcales</taxon>
        <taxon>Methylococcaceae</taxon>
        <taxon>Methylotuvimicrobium</taxon>
    </lineage>
</organism>
<keyword evidence="9" id="KW-1185">Reference proteome</keyword>
<comment type="subcellular location">
    <subcellularLocation>
        <location evidence="1">Membrane</location>
        <topology evidence="1">Multi-pass membrane protein</topology>
    </subcellularLocation>
</comment>
<dbReference type="NCBIfam" id="TIGR02783">
    <property type="entry name" value="TrbL_P"/>
    <property type="match status" value="1"/>
</dbReference>
<keyword evidence="2 6" id="KW-0812">Transmembrane</keyword>
<name>G4T4J3_META2</name>
<evidence type="ECO:0000256" key="5">
    <source>
        <dbReference type="SAM" id="MobiDB-lite"/>
    </source>
</evidence>
<feature type="transmembrane region" description="Helical" evidence="6">
    <location>
        <begin position="83"/>
        <end position="101"/>
    </location>
</feature>
<dbReference type="GO" id="GO:0016020">
    <property type="term" value="C:membrane"/>
    <property type="evidence" value="ECO:0007669"/>
    <property type="project" value="UniProtKB-SubCell"/>
</dbReference>
<feature type="region of interest" description="Disordered" evidence="5">
    <location>
        <begin position="358"/>
        <end position="444"/>
    </location>
</feature>
<evidence type="ECO:0000313" key="9">
    <source>
        <dbReference type="Proteomes" id="UP000008315"/>
    </source>
</evidence>
<dbReference type="Pfam" id="PF04610">
    <property type="entry name" value="TrbL"/>
    <property type="match status" value="1"/>
</dbReference>
<evidence type="ECO:0000256" key="3">
    <source>
        <dbReference type="ARBA" id="ARBA00022989"/>
    </source>
</evidence>
<dbReference type="AlphaFoldDB" id="G4T4J3"/>